<evidence type="ECO:0000256" key="1">
    <source>
        <dbReference type="SAM" id="MobiDB-lite"/>
    </source>
</evidence>
<evidence type="ECO:0000256" key="2">
    <source>
        <dbReference type="SAM" id="SignalP"/>
    </source>
</evidence>
<dbReference type="EMBL" id="LNIX01000044">
    <property type="protein sequence ID" value="OXA38661.1"/>
    <property type="molecule type" value="Genomic_DNA"/>
</dbReference>
<proteinExistence type="predicted"/>
<evidence type="ECO:0000313" key="4">
    <source>
        <dbReference type="Proteomes" id="UP000198287"/>
    </source>
</evidence>
<feature type="region of interest" description="Disordered" evidence="1">
    <location>
        <begin position="95"/>
        <end position="140"/>
    </location>
</feature>
<dbReference type="Proteomes" id="UP000198287">
    <property type="component" value="Unassembled WGS sequence"/>
</dbReference>
<dbReference type="AlphaFoldDB" id="A0A226D1Y6"/>
<accession>A0A226D1Y6</accession>
<keyword evidence="2" id="KW-0732">Signal</keyword>
<feature type="signal peptide" evidence="2">
    <location>
        <begin position="1"/>
        <end position="20"/>
    </location>
</feature>
<feature type="compositionally biased region" description="Low complexity" evidence="1">
    <location>
        <begin position="112"/>
        <end position="121"/>
    </location>
</feature>
<feature type="chain" id="PRO_5012285181" evidence="2">
    <location>
        <begin position="21"/>
        <end position="611"/>
    </location>
</feature>
<sequence length="611" mass="68797">MKPIPIFAIILLFSAGCSKASTLEDLLRNGTRLEWTYLRNEVRYYMTPDITADVVDSERQRFNVSYTISPRMPIDEDVPLPPSVDYLRLQKPIQMDLPRQTVPPTTTPYPSSPTTTPQPTSSTPPPTTTLPPPLPDQMRTQFQTGPSRFVAVQGETLVTASSPAQYLFLHPVAGSDNEFHLYYNNTPFVTPRTRAPFDFFLRQRFPDEPPAIFSLQPYQFHLNSSYRGNRSHILPTLIKISELRTESERISAYEELLVRMDNFAHLTGDSEIFSLGQHIVLNVASYLDTYIFASLPDQVRHIAQSNDESYRLQITYIDEDGSLIPLNEHLGLIQPATSYPFYVRPTFPNSVQSGTGFYWGINGAELVSVNSTIQTFRVCPEGNPVSRFVASTLQFNVSRVYTGLRSQIPDAANFISKYSSGEEAAERFTELVDLMRGYGHFPGFEVFTVAAYMINTLPTNHVAFYLLPDAARLIFGGNLSLTFEHEGGAGFPMKYSWAFDLHEGIAPYTFAPALPAANERVGNVLVGIVYGVVSGSRQRIFVDPATKQLTQEILVGNVTLEFALELGQDMESVTILWENRDWLGTWDVEPDFYFEANNDIGQPARFKINEY</sequence>
<keyword evidence="4" id="KW-1185">Reference proteome</keyword>
<dbReference type="PROSITE" id="PS51257">
    <property type="entry name" value="PROKAR_LIPOPROTEIN"/>
    <property type="match status" value="1"/>
</dbReference>
<organism evidence="3 4">
    <name type="scientific">Folsomia candida</name>
    <name type="common">Springtail</name>
    <dbReference type="NCBI Taxonomy" id="158441"/>
    <lineage>
        <taxon>Eukaryota</taxon>
        <taxon>Metazoa</taxon>
        <taxon>Ecdysozoa</taxon>
        <taxon>Arthropoda</taxon>
        <taxon>Hexapoda</taxon>
        <taxon>Collembola</taxon>
        <taxon>Entomobryomorpha</taxon>
        <taxon>Isotomoidea</taxon>
        <taxon>Isotomidae</taxon>
        <taxon>Proisotominae</taxon>
        <taxon>Folsomia</taxon>
    </lineage>
</organism>
<protein>
    <submittedName>
        <fullName evidence="3">Uncharacterized protein</fullName>
    </submittedName>
</protein>
<gene>
    <name evidence="3" type="ORF">Fcan01_26535</name>
</gene>
<reference evidence="3 4" key="1">
    <citation type="submission" date="2015-12" db="EMBL/GenBank/DDBJ databases">
        <title>The genome of Folsomia candida.</title>
        <authorList>
            <person name="Faddeeva A."/>
            <person name="Derks M.F."/>
            <person name="Anvar Y."/>
            <person name="Smit S."/>
            <person name="Van Straalen N."/>
            <person name="Roelofs D."/>
        </authorList>
    </citation>
    <scope>NUCLEOTIDE SEQUENCE [LARGE SCALE GENOMIC DNA]</scope>
    <source>
        <strain evidence="3 4">VU population</strain>
        <tissue evidence="3">Whole body</tissue>
    </source>
</reference>
<feature type="compositionally biased region" description="Pro residues" evidence="1">
    <location>
        <begin position="122"/>
        <end position="135"/>
    </location>
</feature>
<name>A0A226D1Y6_FOLCA</name>
<evidence type="ECO:0000313" key="3">
    <source>
        <dbReference type="EMBL" id="OXA38661.1"/>
    </source>
</evidence>
<comment type="caution">
    <text evidence="3">The sequence shown here is derived from an EMBL/GenBank/DDBJ whole genome shotgun (WGS) entry which is preliminary data.</text>
</comment>